<dbReference type="STRING" id="93625.A0A409XBR0"/>
<organism evidence="2 3">
    <name type="scientific">Psilocybe cyanescens</name>
    <dbReference type="NCBI Taxonomy" id="93625"/>
    <lineage>
        <taxon>Eukaryota</taxon>
        <taxon>Fungi</taxon>
        <taxon>Dikarya</taxon>
        <taxon>Basidiomycota</taxon>
        <taxon>Agaricomycotina</taxon>
        <taxon>Agaricomycetes</taxon>
        <taxon>Agaricomycetidae</taxon>
        <taxon>Agaricales</taxon>
        <taxon>Agaricineae</taxon>
        <taxon>Strophariaceae</taxon>
        <taxon>Psilocybe</taxon>
    </lineage>
</organism>
<dbReference type="EMBL" id="NHYD01002154">
    <property type="protein sequence ID" value="PPQ88097.1"/>
    <property type="molecule type" value="Genomic_DNA"/>
</dbReference>
<accession>A0A409XBR0</accession>
<name>A0A409XBR0_PSICY</name>
<dbReference type="InParanoid" id="A0A409XBR0"/>
<dbReference type="CDD" id="cd09917">
    <property type="entry name" value="F-box_SF"/>
    <property type="match status" value="1"/>
</dbReference>
<dbReference type="PROSITE" id="PS50181">
    <property type="entry name" value="FBOX"/>
    <property type="match status" value="1"/>
</dbReference>
<evidence type="ECO:0000259" key="1">
    <source>
        <dbReference type="PROSITE" id="PS50181"/>
    </source>
</evidence>
<comment type="caution">
    <text evidence="2">The sequence shown here is derived from an EMBL/GenBank/DDBJ whole genome shotgun (WGS) entry which is preliminary data.</text>
</comment>
<dbReference type="InterPro" id="IPR001810">
    <property type="entry name" value="F-box_dom"/>
</dbReference>
<protein>
    <recommendedName>
        <fullName evidence="1">F-box domain-containing protein</fullName>
    </recommendedName>
</protein>
<sequence>MVQTVRLTATPTHLSSFPESTFAASAPQAVSHAQRSIFSAPVELAQDILSFCHPWDVATFSQTSRAAYALVYHPADQYLWRQLFAAYPFDPPHFISDASSKKEKINWKGEVTSRMKVERVLFCGPMTISDKQHVLRTLVTVVEDSSWAVSKSGSDCNINWLKRLVRHSHLLHNIYSVPESGDDAQEYSRLRAYLALTVIDDKHNMPAHMKLLDRRDYSRAYVYNLLNYTAENNWGPFLSDGRVDWVHAEHLVNVVALNIRELPGNWANTRPPTCMEGPRSSSWIPCRESDDWAGVEAGTWRRYVSFMDYRDLFAFNFTELADGPRHPKFFKDPRFREATRLIEVKLTIIPAQSLRFHKVVENLSNSHTYKPICFSGSSKGVNGNEAAIEGSVTMGKDRTARWQLISIYDDHPQWSSNGVQLGGLQSAMGVIGVWTTTNHDQGMSLFYQLET</sequence>
<evidence type="ECO:0000313" key="3">
    <source>
        <dbReference type="Proteomes" id="UP000283269"/>
    </source>
</evidence>
<reference evidence="2 3" key="1">
    <citation type="journal article" date="2018" name="Evol. Lett.">
        <title>Horizontal gene cluster transfer increased hallucinogenic mushroom diversity.</title>
        <authorList>
            <person name="Reynolds H.T."/>
            <person name="Vijayakumar V."/>
            <person name="Gluck-Thaler E."/>
            <person name="Korotkin H.B."/>
            <person name="Matheny P.B."/>
            <person name="Slot J.C."/>
        </authorList>
    </citation>
    <scope>NUCLEOTIDE SEQUENCE [LARGE SCALE GENOMIC DNA]</scope>
    <source>
        <strain evidence="2 3">2631</strain>
    </source>
</reference>
<dbReference type="AlphaFoldDB" id="A0A409XBR0"/>
<keyword evidence="3" id="KW-1185">Reference proteome</keyword>
<proteinExistence type="predicted"/>
<dbReference type="SUPFAM" id="SSF81383">
    <property type="entry name" value="F-box domain"/>
    <property type="match status" value="1"/>
</dbReference>
<gene>
    <name evidence="2" type="ORF">CVT25_014395</name>
</gene>
<evidence type="ECO:0000313" key="2">
    <source>
        <dbReference type="EMBL" id="PPQ88097.1"/>
    </source>
</evidence>
<dbReference type="Gene3D" id="1.20.1280.50">
    <property type="match status" value="1"/>
</dbReference>
<dbReference type="InterPro" id="IPR036047">
    <property type="entry name" value="F-box-like_dom_sf"/>
</dbReference>
<dbReference type="OrthoDB" id="3226064at2759"/>
<dbReference type="Proteomes" id="UP000283269">
    <property type="component" value="Unassembled WGS sequence"/>
</dbReference>
<feature type="domain" description="F-box" evidence="1">
    <location>
        <begin position="34"/>
        <end position="83"/>
    </location>
</feature>